<evidence type="ECO:0000313" key="9">
    <source>
        <dbReference type="EMBL" id="MFC5215490.1"/>
    </source>
</evidence>
<dbReference type="RefSeq" id="WP_380853461.1">
    <property type="nucleotide sequence ID" value="NZ_JBHSKM010000008.1"/>
</dbReference>
<dbReference type="Pfam" id="PF03734">
    <property type="entry name" value="YkuD"/>
    <property type="match status" value="1"/>
</dbReference>
<dbReference type="CDD" id="cd16913">
    <property type="entry name" value="YkuD_like"/>
    <property type="match status" value="1"/>
</dbReference>
<dbReference type="PANTHER" id="PTHR30582">
    <property type="entry name" value="L,D-TRANSPEPTIDASE"/>
    <property type="match status" value="1"/>
</dbReference>
<feature type="domain" description="L,D-TPase catalytic" evidence="8">
    <location>
        <begin position="186"/>
        <end position="296"/>
    </location>
</feature>
<evidence type="ECO:0000256" key="2">
    <source>
        <dbReference type="ARBA" id="ARBA00022679"/>
    </source>
</evidence>
<organism evidence="9 10">
    <name type="scientific">Streptomyces coerulescens</name>
    <dbReference type="NCBI Taxonomy" id="29304"/>
    <lineage>
        <taxon>Bacteria</taxon>
        <taxon>Bacillati</taxon>
        <taxon>Actinomycetota</taxon>
        <taxon>Actinomycetes</taxon>
        <taxon>Kitasatosporales</taxon>
        <taxon>Streptomycetaceae</taxon>
        <taxon>Streptomyces</taxon>
    </lineage>
</organism>
<dbReference type="Proteomes" id="UP001596263">
    <property type="component" value="Unassembled WGS sequence"/>
</dbReference>
<feature type="signal peptide" evidence="7">
    <location>
        <begin position="1"/>
        <end position="28"/>
    </location>
</feature>
<dbReference type="PROSITE" id="PS52029">
    <property type="entry name" value="LD_TPASE"/>
    <property type="match status" value="1"/>
</dbReference>
<accession>A0ABW0CHY9</accession>
<dbReference type="PANTHER" id="PTHR30582:SF33">
    <property type="entry name" value="EXPORTED PROTEIN"/>
    <property type="match status" value="1"/>
</dbReference>
<evidence type="ECO:0000256" key="5">
    <source>
        <dbReference type="ARBA" id="ARBA00023316"/>
    </source>
</evidence>
<comment type="caution">
    <text evidence="9">The sequence shown here is derived from an EMBL/GenBank/DDBJ whole genome shotgun (WGS) entry which is preliminary data.</text>
</comment>
<evidence type="ECO:0000256" key="3">
    <source>
        <dbReference type="ARBA" id="ARBA00022960"/>
    </source>
</evidence>
<sequence length="302" mass="33842">MISRRIARRSVAVLLAGAAMLPVGGASADSLDSADPVPPTFGPQAARLVPGIPLTLLPLSQMDTPDQALTPKVYKPSRQEDAVEPRDAPEEAYDLVEYVDPMDSFGDVTCSEEDGLRQREVERWLKRPVDGEQSTGDCRAIRTFQKKHGIKPAVGYAGPTTWATMQLVSARKNPNADKKCPVRKYRVACVDLDRQLAWVQHNKRIVFPPVPIRSGREGYGTRTGWHTVYWRHKNHVSTLYKSPMPYSQFFSGGQAFHGVYGNIFTPIGSRGCVNMTLRDARKLWGVLKKGDRVYVWGYRREE</sequence>
<feature type="active site" description="Proton donor/acceptor" evidence="6">
    <location>
        <position position="257"/>
    </location>
</feature>
<evidence type="ECO:0000256" key="4">
    <source>
        <dbReference type="ARBA" id="ARBA00022984"/>
    </source>
</evidence>
<gene>
    <name evidence="9" type="ORF">ACFPQ9_16740</name>
</gene>
<feature type="chain" id="PRO_5045927959" evidence="7">
    <location>
        <begin position="29"/>
        <end position="302"/>
    </location>
</feature>
<evidence type="ECO:0000256" key="7">
    <source>
        <dbReference type="SAM" id="SignalP"/>
    </source>
</evidence>
<evidence type="ECO:0000259" key="8">
    <source>
        <dbReference type="PROSITE" id="PS52029"/>
    </source>
</evidence>
<keyword evidence="10" id="KW-1185">Reference proteome</keyword>
<keyword evidence="4 6" id="KW-0573">Peptidoglycan synthesis</keyword>
<dbReference type="InterPro" id="IPR038063">
    <property type="entry name" value="Transpep_catalytic_dom"/>
</dbReference>
<evidence type="ECO:0000256" key="6">
    <source>
        <dbReference type="PROSITE-ProRule" id="PRU01373"/>
    </source>
</evidence>
<dbReference type="SUPFAM" id="SSF141523">
    <property type="entry name" value="L,D-transpeptidase catalytic domain-like"/>
    <property type="match status" value="1"/>
</dbReference>
<feature type="active site" description="Nucleophile" evidence="6">
    <location>
        <position position="272"/>
    </location>
</feature>
<proteinExistence type="predicted"/>
<evidence type="ECO:0000256" key="1">
    <source>
        <dbReference type="ARBA" id="ARBA00004752"/>
    </source>
</evidence>
<name>A0ABW0CHY9_STRCD</name>
<keyword evidence="5 6" id="KW-0961">Cell wall biogenesis/degradation</keyword>
<protein>
    <submittedName>
        <fullName evidence="9">L,D-transpeptidase family protein</fullName>
    </submittedName>
</protein>
<keyword evidence="7" id="KW-0732">Signal</keyword>
<dbReference type="InterPro" id="IPR005490">
    <property type="entry name" value="LD_TPept_cat_dom"/>
</dbReference>
<evidence type="ECO:0000313" key="10">
    <source>
        <dbReference type="Proteomes" id="UP001596263"/>
    </source>
</evidence>
<keyword evidence="2" id="KW-0808">Transferase</keyword>
<reference evidence="10" key="1">
    <citation type="journal article" date="2019" name="Int. J. Syst. Evol. Microbiol.">
        <title>The Global Catalogue of Microorganisms (GCM) 10K type strain sequencing project: providing services to taxonomists for standard genome sequencing and annotation.</title>
        <authorList>
            <consortium name="The Broad Institute Genomics Platform"/>
            <consortium name="The Broad Institute Genome Sequencing Center for Infectious Disease"/>
            <person name="Wu L."/>
            <person name="Ma J."/>
        </authorList>
    </citation>
    <scope>NUCLEOTIDE SEQUENCE [LARGE SCALE GENOMIC DNA]</scope>
    <source>
        <strain evidence="10">KCTC 42586</strain>
    </source>
</reference>
<comment type="pathway">
    <text evidence="1 6">Cell wall biogenesis; peptidoglycan biosynthesis.</text>
</comment>
<keyword evidence="3 6" id="KW-0133">Cell shape</keyword>
<dbReference type="Gene3D" id="2.40.440.10">
    <property type="entry name" value="L,D-transpeptidase catalytic domain-like"/>
    <property type="match status" value="1"/>
</dbReference>
<dbReference type="InterPro" id="IPR050979">
    <property type="entry name" value="LD-transpeptidase"/>
</dbReference>
<dbReference type="EMBL" id="JBHSKM010000008">
    <property type="protein sequence ID" value="MFC5215490.1"/>
    <property type="molecule type" value="Genomic_DNA"/>
</dbReference>